<evidence type="ECO:0000313" key="1">
    <source>
        <dbReference type="EMBL" id="AFO52286.1"/>
    </source>
</evidence>
<accession>I7CGA2</accession>
<proteinExistence type="predicted"/>
<sequence length="349" mass="39753">MSEGGEKELYIVGDDSKLRKIDIKGHAKRKRFLEGRLINGRHRWFGPRTFPFDIPEATTVTEDVDTNWKKYQEILGRLNQAELKNLSDHINKFSDDDYCEIIDVFSSCNWFRDQLIDKDKQISQGMTLNLVKILDLQSKRDFNDAWTALPGIIDEMVTIKKHRLIQSWASSAGVKFARDAWERPWKEGDVVSPVALIMRALRGNEFSAVCSKDELKQKYFSDECDKEIKIEGGAKAKVVDVLKSAYDKGSGWLWSSNDWRVATNGKGSWAGQTQLNDYSELKSKGYKDGLVAEQCPQLGGLSWDLFSGIANKTVCEKILAGAFGDDVNQKRYCLDQLPVSRQEKMFLDK</sequence>
<dbReference type="AlphaFoldDB" id="I7CGA2"/>
<dbReference type="PATRIC" id="fig|1212765.3.peg.798"/>
<dbReference type="OrthoDB" id="401169at2"/>
<protein>
    <submittedName>
        <fullName evidence="1">Uncharacterized protein</fullName>
    </submittedName>
</protein>
<gene>
    <name evidence="1" type="ordered locus">MHLP_03530</name>
</gene>
<keyword evidence="2" id="KW-1185">Reference proteome</keyword>
<dbReference type="KEGG" id="mhl:MHLP_03530"/>
<dbReference type="Proteomes" id="UP000006502">
    <property type="component" value="Chromosome"/>
</dbReference>
<dbReference type="EMBL" id="CP003731">
    <property type="protein sequence ID" value="AFO52286.1"/>
    <property type="molecule type" value="Genomic_DNA"/>
</dbReference>
<dbReference type="HOGENOM" id="CLU_053830_0_0_14"/>
<reference evidence="2" key="2">
    <citation type="submission" date="2012-07" db="EMBL/GenBank/DDBJ databases">
        <title>Complete genome sequence of 'Candidatus Mycoplasma haemolamae'.</title>
        <authorList>
            <person name="Guimaraes A.M.S."/>
            <person name="Toth B."/>
            <person name="Santos A.P."/>
            <person name="Nascimento N.C."/>
            <person name="Sojka J.E."/>
            <person name="Messick J.B."/>
        </authorList>
    </citation>
    <scope>NUCLEOTIDE SEQUENCE [LARGE SCALE GENOMIC DNA]</scope>
    <source>
        <strain evidence="2">Purdue</strain>
    </source>
</reference>
<reference evidence="1 2" key="1">
    <citation type="journal article" date="2012" name="J. Bacteriol.">
        <title>Genome Sequence of "Candidatus Mycoplasma haemolamae" Strain Purdue, a Red Blood Cell Pathogen of Alpacas (Vicugna pacos) and Llamas (Lama glama).</title>
        <authorList>
            <person name="Guimaraes A.M."/>
            <person name="Toth B."/>
            <person name="Santos A.P."/>
            <person name="do Nascimento N.C."/>
            <person name="Kritchevsky J.E."/>
            <person name="Messick J.B."/>
        </authorList>
    </citation>
    <scope>NUCLEOTIDE SEQUENCE [LARGE SCALE GENOMIC DNA]</scope>
    <source>
        <strain evidence="1 2">Purdue</strain>
    </source>
</reference>
<evidence type="ECO:0000313" key="2">
    <source>
        <dbReference type="Proteomes" id="UP000006502"/>
    </source>
</evidence>
<name>I7CGA2_MYCHA</name>
<organism evidence="1 2">
    <name type="scientific">Mycoplasma haematolamae (strain Purdue)</name>
    <dbReference type="NCBI Taxonomy" id="1212765"/>
    <lineage>
        <taxon>Bacteria</taxon>
        <taxon>Bacillati</taxon>
        <taxon>Mycoplasmatota</taxon>
        <taxon>Mollicutes</taxon>
        <taxon>Mycoplasmataceae</taxon>
        <taxon>Mycoplasma</taxon>
    </lineage>
</organism>